<keyword evidence="1" id="KW-0496">Mitochondrion</keyword>
<comment type="caution">
    <text evidence="2">The sequence shown here is derived from an EMBL/GenBank/DDBJ whole genome shotgun (WGS) entry which is preliminary data.</text>
</comment>
<name>A0A8X7NNX2_CANPA</name>
<organism evidence="2 3">
    <name type="scientific">Candida parapsilosis</name>
    <name type="common">Yeast</name>
    <dbReference type="NCBI Taxonomy" id="5480"/>
    <lineage>
        <taxon>Eukaryota</taxon>
        <taxon>Fungi</taxon>
        <taxon>Dikarya</taxon>
        <taxon>Ascomycota</taxon>
        <taxon>Saccharomycotina</taxon>
        <taxon>Pichiomycetes</taxon>
        <taxon>Debaryomycetaceae</taxon>
        <taxon>Candida/Lodderomyces clade</taxon>
        <taxon>Candida</taxon>
    </lineage>
</organism>
<evidence type="ECO:0000256" key="1">
    <source>
        <dbReference type="RuleBase" id="RU363021"/>
    </source>
</evidence>
<dbReference type="InterPro" id="IPR033181">
    <property type="entry name" value="Mic26_fungi"/>
</dbReference>
<dbReference type="GO" id="GO:0044284">
    <property type="term" value="C:mitochondrial crista junction"/>
    <property type="evidence" value="ECO:0007669"/>
    <property type="project" value="TreeGrafter"/>
</dbReference>
<comment type="subunit">
    <text evidence="1">Component of the mitochondrial contact site and cristae organizing system (MICOS) complex.</text>
</comment>
<dbReference type="Pfam" id="PF09769">
    <property type="entry name" value="ApoO"/>
    <property type="match status" value="1"/>
</dbReference>
<dbReference type="AlphaFoldDB" id="A0A8X7NNX2"/>
<evidence type="ECO:0000313" key="3">
    <source>
        <dbReference type="Proteomes" id="UP000590412"/>
    </source>
</evidence>
<dbReference type="OrthoDB" id="2399148at2759"/>
<gene>
    <name evidence="2" type="ORF">FOB60_002957</name>
</gene>
<dbReference type="GO" id="GO:0061617">
    <property type="term" value="C:MICOS complex"/>
    <property type="evidence" value="ECO:0007669"/>
    <property type="project" value="UniProtKB-UniRule"/>
</dbReference>
<sequence length="208" mass="24356">MGRHFYEDDELIVNKPGTIDPITSKLKQQESIHGENASIVDGMVIRTTPNLEKYSNKFRQFIISKFNVFEAELQTQKSAGFNEWQNLKSNFNSIVKEPVLPNAIYILTAGLTGSILVRNRNIAVRFVTPLVFGGVATQYFMPRTFDNLMNQYDEFEVENVPEVFARRQELLRQLRQWRHDANVSRLQFNDCVIEQVHDLRMKWKDVWK</sequence>
<protein>
    <recommendedName>
        <fullName evidence="1">MICOS complex subunit</fullName>
    </recommendedName>
</protein>
<dbReference type="Proteomes" id="UP000590412">
    <property type="component" value="Unassembled WGS sequence"/>
</dbReference>
<reference evidence="2" key="1">
    <citation type="submission" date="2020-03" db="EMBL/GenBank/DDBJ databases">
        <title>FDA dAtabase for Regulatory Grade micrObial Sequences (FDA-ARGOS): Supporting development and validation of Infectious Disease Dx tests.</title>
        <authorList>
            <person name="Campos J."/>
            <person name="Goldberg B."/>
            <person name="Tallon L."/>
            <person name="Sadzewicz L."/>
            <person name="Vavikolanu K."/>
            <person name="Mehta A."/>
            <person name="Aluvathingal J."/>
            <person name="Nadendla S."/>
            <person name="Nandy P."/>
            <person name="Geyer C."/>
            <person name="Yan Y."/>
            <person name="Sichtig H."/>
        </authorList>
    </citation>
    <scope>NUCLEOTIDE SEQUENCE [LARGE SCALE GENOMIC DNA]</scope>
    <source>
        <strain evidence="2">FDAARGOS_652</strain>
    </source>
</reference>
<accession>A0A8X7NNX2</accession>
<dbReference type="InterPro" id="IPR019166">
    <property type="entry name" value="MIC26/MIC27"/>
</dbReference>
<keyword evidence="1" id="KW-0472">Membrane</keyword>
<evidence type="ECO:0000313" key="2">
    <source>
        <dbReference type="EMBL" id="KAF6052701.1"/>
    </source>
</evidence>
<dbReference type="PANTHER" id="PTHR28268">
    <property type="entry name" value="MICOS SUBUNIT MIC26"/>
    <property type="match status" value="1"/>
</dbReference>
<proteinExistence type="predicted"/>
<comment type="function">
    <text evidence="1">Component of the MICOS complex, a large protein complex of the mitochondrial inner membrane that plays crucial roles in the maintenance of crista junctions, inner membrane architecture, and formation of contact sites to the outer membrane.</text>
</comment>
<dbReference type="PANTHER" id="PTHR28268:SF1">
    <property type="entry name" value="MICOS SUBUNIT MIC26"/>
    <property type="match status" value="1"/>
</dbReference>
<comment type="subcellular location">
    <subcellularLocation>
        <location evidence="1">Mitochondrion inner membrane</location>
    </subcellularLocation>
</comment>
<dbReference type="GO" id="GO:0042407">
    <property type="term" value="P:cristae formation"/>
    <property type="evidence" value="ECO:0007669"/>
    <property type="project" value="InterPro"/>
</dbReference>
<dbReference type="EMBL" id="JABWAB010000004">
    <property type="protein sequence ID" value="KAF6052701.1"/>
    <property type="molecule type" value="Genomic_DNA"/>
</dbReference>
<keyword evidence="1" id="KW-0999">Mitochondrion inner membrane</keyword>